<evidence type="ECO:0000313" key="1">
    <source>
        <dbReference type="EMBL" id="KEH27156.1"/>
    </source>
</evidence>
<dbReference type="AlphaFoldDB" id="G8A0M8"/>
<dbReference type="EMBL" id="CM001222">
    <property type="protein sequence ID" value="KEH27156.1"/>
    <property type="molecule type" value="Genomic_DNA"/>
</dbReference>
<accession>G8A0M8</accession>
<proteinExistence type="predicted"/>
<name>G8A0M8_MEDTR</name>
<keyword evidence="3" id="KW-1185">Reference proteome</keyword>
<reference evidence="1 3" key="2">
    <citation type="journal article" date="2014" name="BMC Genomics">
        <title>An improved genome release (version Mt4.0) for the model legume Medicago truncatula.</title>
        <authorList>
            <person name="Tang H."/>
            <person name="Krishnakumar V."/>
            <person name="Bidwell S."/>
            <person name="Rosen B."/>
            <person name="Chan A."/>
            <person name="Zhou S."/>
            <person name="Gentzbittel L."/>
            <person name="Childs K.L."/>
            <person name="Yandell M."/>
            <person name="Gundlach H."/>
            <person name="Mayer K.F."/>
            <person name="Schwartz D.C."/>
            <person name="Town C.D."/>
        </authorList>
    </citation>
    <scope>GENOME REANNOTATION</scope>
    <source>
        <strain evidence="1">A17</strain>
        <strain evidence="2 3">cv. Jemalong A17</strain>
    </source>
</reference>
<protein>
    <submittedName>
        <fullName evidence="1 2">Uncharacterized protein</fullName>
    </submittedName>
</protein>
<sequence length="294" mass="34313">MKSVGTNVSIKLEHAVSVEGKTYTVSHYIDGKSVGILRLWITYREDGLVKDLDFIFYEPARSIFTFVINKAENNLLNYYHVLPINQLYETNFNNETSNLWGGITKTDVAYRGVENEGNLLVVQQKRKPGVEKPCAIRVAHYYAYSKQFCFSRQKSEAGLSITVDIRVLNNDLDVSMKDPYEHPSLVFLQMFEQVSRTWIWKWTAWSHCAAQTHMQKFETENNGEEMEWFRQIRGNSISNQAQRLSITMLKEDDSVMRLKKERWFEPNHEGRVRLSGSLVRGRWIGILVMHMMEI</sequence>
<dbReference type="Proteomes" id="UP000002051">
    <property type="component" value="Chromosome 6"/>
</dbReference>
<reference evidence="2" key="3">
    <citation type="submission" date="2015-04" db="UniProtKB">
        <authorList>
            <consortium name="EnsemblPlants"/>
        </authorList>
    </citation>
    <scope>IDENTIFICATION</scope>
    <source>
        <strain evidence="2">cv. Jemalong A17</strain>
    </source>
</reference>
<dbReference type="HOGENOM" id="CLU_931799_0_0_1"/>
<dbReference type="EnsemblPlants" id="KEH27156">
    <property type="protein sequence ID" value="KEH27156"/>
    <property type="gene ID" value="MTR_6g488240"/>
</dbReference>
<dbReference type="PaxDb" id="3880-AES85016"/>
<gene>
    <name evidence="1" type="ordered locus">MTR_6g488240</name>
</gene>
<reference evidence="1 3" key="1">
    <citation type="journal article" date="2011" name="Nature">
        <title>The Medicago genome provides insight into the evolution of rhizobial symbioses.</title>
        <authorList>
            <person name="Young N.D."/>
            <person name="Debelle F."/>
            <person name="Oldroyd G.E."/>
            <person name="Geurts R."/>
            <person name="Cannon S.B."/>
            <person name="Udvardi M.K."/>
            <person name="Benedito V.A."/>
            <person name="Mayer K.F."/>
            <person name="Gouzy J."/>
            <person name="Schoof H."/>
            <person name="Van de Peer Y."/>
            <person name="Proost S."/>
            <person name="Cook D.R."/>
            <person name="Meyers B.C."/>
            <person name="Spannagl M."/>
            <person name="Cheung F."/>
            <person name="De Mita S."/>
            <person name="Krishnakumar V."/>
            <person name="Gundlach H."/>
            <person name="Zhou S."/>
            <person name="Mudge J."/>
            <person name="Bharti A.K."/>
            <person name="Murray J.D."/>
            <person name="Naoumkina M.A."/>
            <person name="Rosen B."/>
            <person name="Silverstein K.A."/>
            <person name="Tang H."/>
            <person name="Rombauts S."/>
            <person name="Zhao P.X."/>
            <person name="Zhou P."/>
            <person name="Barbe V."/>
            <person name="Bardou P."/>
            <person name="Bechner M."/>
            <person name="Bellec A."/>
            <person name="Berger A."/>
            <person name="Berges H."/>
            <person name="Bidwell S."/>
            <person name="Bisseling T."/>
            <person name="Choisne N."/>
            <person name="Couloux A."/>
            <person name="Denny R."/>
            <person name="Deshpande S."/>
            <person name="Dai X."/>
            <person name="Doyle J.J."/>
            <person name="Dudez A.M."/>
            <person name="Farmer A.D."/>
            <person name="Fouteau S."/>
            <person name="Franken C."/>
            <person name="Gibelin C."/>
            <person name="Gish J."/>
            <person name="Goldstein S."/>
            <person name="Gonzalez A.J."/>
            <person name="Green P.J."/>
            <person name="Hallab A."/>
            <person name="Hartog M."/>
            <person name="Hua A."/>
            <person name="Humphray S.J."/>
            <person name="Jeong D.H."/>
            <person name="Jing Y."/>
            <person name="Jocker A."/>
            <person name="Kenton S.M."/>
            <person name="Kim D.J."/>
            <person name="Klee K."/>
            <person name="Lai H."/>
            <person name="Lang C."/>
            <person name="Lin S."/>
            <person name="Macmil S.L."/>
            <person name="Magdelenat G."/>
            <person name="Matthews L."/>
            <person name="McCorrison J."/>
            <person name="Monaghan E.L."/>
            <person name="Mun J.H."/>
            <person name="Najar F.Z."/>
            <person name="Nicholson C."/>
            <person name="Noirot C."/>
            <person name="O'Bleness M."/>
            <person name="Paule C.R."/>
            <person name="Poulain J."/>
            <person name="Prion F."/>
            <person name="Qin B."/>
            <person name="Qu C."/>
            <person name="Retzel E.F."/>
            <person name="Riddle C."/>
            <person name="Sallet E."/>
            <person name="Samain S."/>
            <person name="Samson N."/>
            <person name="Sanders I."/>
            <person name="Saurat O."/>
            <person name="Scarpelli C."/>
            <person name="Schiex T."/>
            <person name="Segurens B."/>
            <person name="Severin A.J."/>
            <person name="Sherrier D.J."/>
            <person name="Shi R."/>
            <person name="Sims S."/>
            <person name="Singer S.R."/>
            <person name="Sinharoy S."/>
            <person name="Sterck L."/>
            <person name="Viollet A."/>
            <person name="Wang B.B."/>
            <person name="Wang K."/>
            <person name="Wang M."/>
            <person name="Wang X."/>
            <person name="Warfsmann J."/>
            <person name="Weissenbach J."/>
            <person name="White D.D."/>
            <person name="White J.D."/>
            <person name="Wiley G.B."/>
            <person name="Wincker P."/>
            <person name="Xing Y."/>
            <person name="Yang L."/>
            <person name="Yao Z."/>
            <person name="Ying F."/>
            <person name="Zhai J."/>
            <person name="Zhou L."/>
            <person name="Zuber A."/>
            <person name="Denarie J."/>
            <person name="Dixon R.A."/>
            <person name="May G.D."/>
            <person name="Schwartz D.C."/>
            <person name="Rogers J."/>
            <person name="Quetier F."/>
            <person name="Town C.D."/>
            <person name="Roe B.A."/>
        </authorList>
    </citation>
    <scope>NUCLEOTIDE SEQUENCE [LARGE SCALE GENOMIC DNA]</scope>
    <source>
        <strain evidence="1">A17</strain>
        <strain evidence="2 3">cv. Jemalong A17</strain>
    </source>
</reference>
<organism evidence="2">
    <name type="scientific">Medicago truncatula</name>
    <name type="common">Barrel medic</name>
    <name type="synonym">Medicago tribuloides</name>
    <dbReference type="NCBI Taxonomy" id="3880"/>
    <lineage>
        <taxon>Eukaryota</taxon>
        <taxon>Viridiplantae</taxon>
        <taxon>Streptophyta</taxon>
        <taxon>Embryophyta</taxon>
        <taxon>Tracheophyta</taxon>
        <taxon>Spermatophyta</taxon>
        <taxon>Magnoliopsida</taxon>
        <taxon>eudicotyledons</taxon>
        <taxon>Gunneridae</taxon>
        <taxon>Pentapetalae</taxon>
        <taxon>rosids</taxon>
        <taxon>fabids</taxon>
        <taxon>Fabales</taxon>
        <taxon>Fabaceae</taxon>
        <taxon>Papilionoideae</taxon>
        <taxon>50 kb inversion clade</taxon>
        <taxon>NPAAA clade</taxon>
        <taxon>Hologalegina</taxon>
        <taxon>IRL clade</taxon>
        <taxon>Trifolieae</taxon>
        <taxon>Medicago</taxon>
    </lineage>
</organism>
<evidence type="ECO:0000313" key="3">
    <source>
        <dbReference type="Proteomes" id="UP000002051"/>
    </source>
</evidence>
<evidence type="ECO:0000313" key="2">
    <source>
        <dbReference type="EnsemblPlants" id="KEH27156"/>
    </source>
</evidence>